<keyword evidence="3" id="KW-1185">Reference proteome</keyword>
<evidence type="ECO:0000259" key="1">
    <source>
        <dbReference type="Pfam" id="PF13649"/>
    </source>
</evidence>
<keyword evidence="2" id="KW-0808">Transferase</keyword>
<accession>A0ABY9UW60</accession>
<dbReference type="Proteomes" id="UP001305606">
    <property type="component" value="Chromosome"/>
</dbReference>
<name>A0ABY9UW60_9ACTN</name>
<dbReference type="GO" id="GO:0008168">
    <property type="term" value="F:methyltransferase activity"/>
    <property type="evidence" value="ECO:0007669"/>
    <property type="project" value="UniProtKB-KW"/>
</dbReference>
<proteinExistence type="predicted"/>
<dbReference type="InterPro" id="IPR029063">
    <property type="entry name" value="SAM-dependent_MTases_sf"/>
</dbReference>
<sequence>MDRQRISRLAHADHPIAAPLAEESVGRLLDRAMADAADRADARALDLGCGRGAWLRRLLARYPSIRAEGVDVDGAALDLARADAEEAGVADRLVVHETDAAGFASAHRFDVVLSVGAAHAFGGLLPTLAAAREFLAPGGHVLVGDGFWEREPHTAALSALGATRDDYADLTTTVDRVVADGWVPVYGHVSTAGEWDDYEWSWTGSLSRWALDHGMEPDAADAHKAAAEHRSQWLNGYRGTLGFVTLVLRPAPR</sequence>
<keyword evidence="2" id="KW-0489">Methyltransferase</keyword>
<dbReference type="CDD" id="cd02440">
    <property type="entry name" value="AdoMet_MTases"/>
    <property type="match status" value="1"/>
</dbReference>
<evidence type="ECO:0000313" key="2">
    <source>
        <dbReference type="EMBL" id="WNE95703.1"/>
    </source>
</evidence>
<dbReference type="PANTHER" id="PTHR43667">
    <property type="entry name" value="CYCLOPROPANE-FATTY-ACYL-PHOSPHOLIPID SYNTHASE"/>
    <property type="match status" value="1"/>
</dbReference>
<dbReference type="PANTHER" id="PTHR43667:SF2">
    <property type="entry name" value="FATTY ACID C-METHYL TRANSFERASE"/>
    <property type="match status" value="1"/>
</dbReference>
<dbReference type="RefSeq" id="WP_311035014.1">
    <property type="nucleotide sequence ID" value="NZ_CP117522.1"/>
</dbReference>
<dbReference type="InterPro" id="IPR041698">
    <property type="entry name" value="Methyltransf_25"/>
</dbReference>
<dbReference type="EMBL" id="CP117522">
    <property type="protein sequence ID" value="WNE95703.1"/>
    <property type="molecule type" value="Genomic_DNA"/>
</dbReference>
<dbReference type="Gene3D" id="3.40.50.150">
    <property type="entry name" value="Vaccinia Virus protein VP39"/>
    <property type="match status" value="1"/>
</dbReference>
<dbReference type="Pfam" id="PF13649">
    <property type="entry name" value="Methyltransf_25"/>
    <property type="match status" value="1"/>
</dbReference>
<organism evidence="2 3">
    <name type="scientific">Streptomyces luomodiensis</name>
    <dbReference type="NCBI Taxonomy" id="3026192"/>
    <lineage>
        <taxon>Bacteria</taxon>
        <taxon>Bacillati</taxon>
        <taxon>Actinomycetota</taxon>
        <taxon>Actinomycetes</taxon>
        <taxon>Kitasatosporales</taxon>
        <taxon>Streptomycetaceae</taxon>
        <taxon>Streptomyces</taxon>
    </lineage>
</organism>
<dbReference type="SUPFAM" id="SSF53335">
    <property type="entry name" value="S-adenosyl-L-methionine-dependent methyltransferases"/>
    <property type="match status" value="1"/>
</dbReference>
<dbReference type="GO" id="GO:0032259">
    <property type="term" value="P:methylation"/>
    <property type="evidence" value="ECO:0007669"/>
    <property type="project" value="UniProtKB-KW"/>
</dbReference>
<dbReference type="InterPro" id="IPR050723">
    <property type="entry name" value="CFA/CMAS"/>
</dbReference>
<gene>
    <name evidence="2" type="ORF">PS467_10330</name>
</gene>
<reference evidence="2 3" key="1">
    <citation type="submission" date="2023-02" db="EMBL/GenBank/DDBJ databases">
        <title>Streptomyces sp. SCA4-21 with antifungal activity against Fusarium oxysporum f. sp. cubense, Streptomyces sp. SCA2-17 with antifungal activity against Fusarium oxysporum f. sp. cubense.</title>
        <authorList>
            <person name="Qi D."/>
        </authorList>
    </citation>
    <scope>NUCLEOTIDE SEQUENCE [LARGE SCALE GENOMIC DNA]</scope>
    <source>
        <strain evidence="2 3">SCA4-21</strain>
    </source>
</reference>
<feature type="domain" description="Methyltransferase" evidence="1">
    <location>
        <begin position="45"/>
        <end position="139"/>
    </location>
</feature>
<protein>
    <submittedName>
        <fullName evidence="2">Class I SAM-dependent methyltransferase</fullName>
    </submittedName>
</protein>
<evidence type="ECO:0000313" key="3">
    <source>
        <dbReference type="Proteomes" id="UP001305606"/>
    </source>
</evidence>